<accession>A0A1Y5S389</accession>
<evidence type="ECO:0000256" key="1">
    <source>
        <dbReference type="SAM" id="MobiDB-lite"/>
    </source>
</evidence>
<gene>
    <name evidence="3" type="ORF">OCH7691_01130</name>
</gene>
<dbReference type="InParanoid" id="A0A1Y5S389"/>
<dbReference type="InterPro" id="IPR050697">
    <property type="entry name" value="Adenylyl/Guanylyl_Cyclase_3/4"/>
</dbReference>
<dbReference type="SUPFAM" id="SSF55073">
    <property type="entry name" value="Nucleotide cyclase"/>
    <property type="match status" value="1"/>
</dbReference>
<evidence type="ECO:0000313" key="3">
    <source>
        <dbReference type="EMBL" id="SLN31618.1"/>
    </source>
</evidence>
<dbReference type="InterPro" id="IPR029787">
    <property type="entry name" value="Nucleotide_cyclase"/>
</dbReference>
<dbReference type="Gene3D" id="3.30.70.1230">
    <property type="entry name" value="Nucleotide cyclase"/>
    <property type="match status" value="1"/>
</dbReference>
<dbReference type="PROSITE" id="PS50125">
    <property type="entry name" value="GUANYLATE_CYCLASE_2"/>
    <property type="match status" value="1"/>
</dbReference>
<evidence type="ECO:0000313" key="4">
    <source>
        <dbReference type="Proteomes" id="UP000193200"/>
    </source>
</evidence>
<reference evidence="3 4" key="1">
    <citation type="submission" date="2017-03" db="EMBL/GenBank/DDBJ databases">
        <authorList>
            <person name="Afonso C.L."/>
            <person name="Miller P.J."/>
            <person name="Scott M.A."/>
            <person name="Spackman E."/>
            <person name="Goraichik I."/>
            <person name="Dimitrov K.M."/>
            <person name="Suarez D.L."/>
            <person name="Swayne D.E."/>
        </authorList>
    </citation>
    <scope>NUCLEOTIDE SEQUENCE [LARGE SCALE GENOMIC DNA]</scope>
    <source>
        <strain evidence="3 4">CECT 7691</strain>
    </source>
</reference>
<name>A0A1Y5S389_9PROT</name>
<dbReference type="CDD" id="cd07302">
    <property type="entry name" value="CHD"/>
    <property type="match status" value="1"/>
</dbReference>
<dbReference type="EMBL" id="FWFR01000001">
    <property type="protein sequence ID" value="SLN31618.1"/>
    <property type="molecule type" value="Genomic_DNA"/>
</dbReference>
<dbReference type="OrthoDB" id="9807521at2"/>
<dbReference type="Proteomes" id="UP000193200">
    <property type="component" value="Unassembled WGS sequence"/>
</dbReference>
<dbReference type="GO" id="GO:0004016">
    <property type="term" value="F:adenylate cyclase activity"/>
    <property type="evidence" value="ECO:0007669"/>
    <property type="project" value="UniProtKB-ARBA"/>
</dbReference>
<dbReference type="GO" id="GO:0035556">
    <property type="term" value="P:intracellular signal transduction"/>
    <property type="evidence" value="ECO:0007669"/>
    <property type="project" value="InterPro"/>
</dbReference>
<dbReference type="GO" id="GO:0006171">
    <property type="term" value="P:cAMP biosynthetic process"/>
    <property type="evidence" value="ECO:0007669"/>
    <property type="project" value="TreeGrafter"/>
</dbReference>
<keyword evidence="4" id="KW-1185">Reference proteome</keyword>
<sequence>MERRLAAILFADIVGYTRQMQADEAATLARVQACWDRLAIPLVQAHKGRIVKRLGDGLLVEFASAVNAVECAAAWQAAMAAPEWTDGGAGGEPLRFRIGVNVGDIVVDGDDILGDGVNVASRLEGLAEPGGIVVSGSAHDQVDGKIAARFVALGPTELRNVEHPVRVFRMLLPGEGTADLPLRAPADAASAAAVTASRAAPRWRIALPLALAGIIVVLALMLWKPWSDGDAAAPAVVRSGPATAEGADRADRAPVATEPGRTAEGTGDSAKDGGAGKGLVGSTLDSLKKIAPVGDGSSAPTTDCAPNDAGQGAAVQLDCNR</sequence>
<organism evidence="3 4">
    <name type="scientific">Oceanibacterium hippocampi</name>
    <dbReference type="NCBI Taxonomy" id="745714"/>
    <lineage>
        <taxon>Bacteria</taxon>
        <taxon>Pseudomonadati</taxon>
        <taxon>Pseudomonadota</taxon>
        <taxon>Alphaproteobacteria</taxon>
        <taxon>Sneathiellales</taxon>
        <taxon>Sneathiellaceae</taxon>
        <taxon>Oceanibacterium</taxon>
    </lineage>
</organism>
<feature type="region of interest" description="Disordered" evidence="1">
    <location>
        <begin position="241"/>
        <end position="321"/>
    </location>
</feature>
<dbReference type="RefSeq" id="WP_085882385.1">
    <property type="nucleotide sequence ID" value="NZ_FWFR01000001.1"/>
</dbReference>
<dbReference type="Pfam" id="PF00211">
    <property type="entry name" value="Guanylate_cyc"/>
    <property type="match status" value="1"/>
</dbReference>
<dbReference type="InterPro" id="IPR001054">
    <property type="entry name" value="A/G_cyclase"/>
</dbReference>
<dbReference type="PANTHER" id="PTHR43081:SF19">
    <property type="entry name" value="PH-SENSITIVE ADENYLATE CYCLASE RV1264"/>
    <property type="match status" value="1"/>
</dbReference>
<proteinExistence type="predicted"/>
<evidence type="ECO:0000259" key="2">
    <source>
        <dbReference type="PROSITE" id="PS50125"/>
    </source>
</evidence>
<feature type="domain" description="Guanylate cyclase" evidence="2">
    <location>
        <begin position="7"/>
        <end position="124"/>
    </location>
</feature>
<protein>
    <submittedName>
        <fullName evidence="3">Adenylate and Guanylate cyclase catalytic domain protein</fullName>
    </submittedName>
</protein>
<dbReference type="PANTHER" id="PTHR43081">
    <property type="entry name" value="ADENYLATE CYCLASE, TERMINAL-DIFFERENTIATION SPECIFIC-RELATED"/>
    <property type="match status" value="1"/>
</dbReference>
<dbReference type="AlphaFoldDB" id="A0A1Y5S389"/>